<evidence type="ECO:0000259" key="1">
    <source>
        <dbReference type="Pfam" id="PF25842"/>
    </source>
</evidence>
<accession>A0A268NZ72</accession>
<feature type="domain" description="Membrane protein NfeD2 N-terminal transmembrane" evidence="1">
    <location>
        <begin position="1"/>
        <end position="96"/>
    </location>
</feature>
<dbReference type="Gene3D" id="2.40.50.140">
    <property type="entry name" value="Nucleic acid-binding proteins"/>
    <property type="match status" value="1"/>
</dbReference>
<organism evidence="2 3">
    <name type="scientific">Shouchella clausii</name>
    <name type="common">Alkalihalobacillus clausii</name>
    <dbReference type="NCBI Taxonomy" id="79880"/>
    <lineage>
        <taxon>Bacteria</taxon>
        <taxon>Bacillati</taxon>
        <taxon>Bacillota</taxon>
        <taxon>Bacilli</taxon>
        <taxon>Bacillales</taxon>
        <taxon>Bacillaceae</taxon>
        <taxon>Shouchella</taxon>
    </lineage>
</organism>
<dbReference type="AlphaFoldDB" id="A0A268NZ72"/>
<evidence type="ECO:0000313" key="3">
    <source>
        <dbReference type="Proteomes" id="UP000216207"/>
    </source>
</evidence>
<dbReference type="RefSeq" id="WP_011248782.1">
    <property type="nucleotide sequence ID" value="NZ_BOQQ01000004.1"/>
</dbReference>
<dbReference type="OMA" id="AGNTIHT"/>
<protein>
    <recommendedName>
        <fullName evidence="1">Membrane protein NfeD2 N-terminal transmembrane domain-containing protein</fullName>
    </recommendedName>
</protein>
<sequence length="172" mass="18369">MELDTLYLTVLLVSGGVTIIYVLLSDVFDSIAIFDSWLSPAFVLSAISFFSASAYLLEKFSPLSSVVSAGISLVVASMLAILFNLFILTPLQHTEESTAYSEEDLEGEYGEIILSIPAEGFGEIVVRLDSGTIAKTATSMDGKPISAGATAVIMKIENNIAYVSELTDPLLD</sequence>
<dbReference type="InterPro" id="IPR058653">
    <property type="entry name" value="NfeD2_TM"/>
</dbReference>
<name>A0A268NZ72_SHOCL</name>
<dbReference type="EMBL" id="NPCC01000012">
    <property type="protein sequence ID" value="PAE88794.1"/>
    <property type="molecule type" value="Genomic_DNA"/>
</dbReference>
<evidence type="ECO:0000313" key="2">
    <source>
        <dbReference type="EMBL" id="PAE88794.1"/>
    </source>
</evidence>
<comment type="caution">
    <text evidence="2">The sequence shown here is derived from an EMBL/GenBank/DDBJ whole genome shotgun (WGS) entry which is preliminary data.</text>
</comment>
<dbReference type="InterPro" id="IPR012340">
    <property type="entry name" value="NA-bd_OB-fold"/>
</dbReference>
<dbReference type="Pfam" id="PF25842">
    <property type="entry name" value="NfeD_TM"/>
    <property type="match status" value="1"/>
</dbReference>
<proteinExistence type="predicted"/>
<dbReference type="Proteomes" id="UP000216207">
    <property type="component" value="Unassembled WGS sequence"/>
</dbReference>
<reference evidence="2 3" key="1">
    <citation type="submission" date="2017-07" db="EMBL/GenBank/DDBJ databases">
        <title>Isolation and whole genome analysis of endospore-forming bacteria from heroin.</title>
        <authorList>
            <person name="Kalinowski J."/>
            <person name="Ahrens B."/>
            <person name="Al-Dilaimi A."/>
            <person name="Winkler A."/>
            <person name="Wibberg D."/>
            <person name="Schleenbecker U."/>
            <person name="Ruckert C."/>
            <person name="Wolfel R."/>
            <person name="Grass G."/>
        </authorList>
    </citation>
    <scope>NUCLEOTIDE SEQUENCE [LARGE SCALE GENOMIC DNA]</scope>
    <source>
        <strain evidence="2 3">7539</strain>
    </source>
</reference>
<gene>
    <name evidence="2" type="ORF">CHH72_10480</name>
</gene>